<dbReference type="InterPro" id="IPR036388">
    <property type="entry name" value="WH-like_DNA-bd_sf"/>
</dbReference>
<dbReference type="KEGG" id="ccah:DWG20_00945"/>
<gene>
    <name evidence="6" type="ORF">DWG20_00945</name>
</gene>
<keyword evidence="2" id="KW-0805">Transcription regulation</keyword>
<dbReference type="GO" id="GO:0043565">
    <property type="term" value="F:sequence-specific DNA binding"/>
    <property type="evidence" value="ECO:0007669"/>
    <property type="project" value="TreeGrafter"/>
</dbReference>
<dbReference type="AlphaFoldDB" id="A0A345Y2F7"/>
<dbReference type="InterPro" id="IPR036390">
    <property type="entry name" value="WH_DNA-bd_sf"/>
</dbReference>
<dbReference type="CDD" id="cd08471">
    <property type="entry name" value="PBP2_CrgA_like_2"/>
    <property type="match status" value="1"/>
</dbReference>
<evidence type="ECO:0000259" key="5">
    <source>
        <dbReference type="PROSITE" id="PS50931"/>
    </source>
</evidence>
<evidence type="ECO:0000256" key="4">
    <source>
        <dbReference type="ARBA" id="ARBA00023163"/>
    </source>
</evidence>
<reference evidence="6 7" key="1">
    <citation type="submission" date="2018-07" db="EMBL/GenBank/DDBJ databases">
        <title>Crenobacter cavernae sp. nov., isolated from a karst cave.</title>
        <authorList>
            <person name="Zhu H."/>
        </authorList>
    </citation>
    <scope>NUCLEOTIDE SEQUENCE [LARGE SCALE GENOMIC DNA]</scope>
    <source>
        <strain evidence="6 7">K1W11S-77</strain>
    </source>
</reference>
<evidence type="ECO:0000256" key="2">
    <source>
        <dbReference type="ARBA" id="ARBA00023015"/>
    </source>
</evidence>
<proteinExistence type="inferred from homology"/>
<dbReference type="Gene3D" id="1.10.10.10">
    <property type="entry name" value="Winged helix-like DNA-binding domain superfamily/Winged helix DNA-binding domain"/>
    <property type="match status" value="1"/>
</dbReference>
<dbReference type="GO" id="GO:0003700">
    <property type="term" value="F:DNA-binding transcription factor activity"/>
    <property type="evidence" value="ECO:0007669"/>
    <property type="project" value="InterPro"/>
</dbReference>
<dbReference type="Gene3D" id="3.40.190.290">
    <property type="match status" value="1"/>
</dbReference>
<organism evidence="6 7">
    <name type="scientific">Crenobacter cavernae</name>
    <dbReference type="NCBI Taxonomy" id="2290923"/>
    <lineage>
        <taxon>Bacteria</taxon>
        <taxon>Pseudomonadati</taxon>
        <taxon>Pseudomonadota</taxon>
        <taxon>Betaproteobacteria</taxon>
        <taxon>Neisseriales</taxon>
        <taxon>Neisseriaceae</taxon>
        <taxon>Crenobacter</taxon>
    </lineage>
</organism>
<feature type="domain" description="HTH lysR-type" evidence="5">
    <location>
        <begin position="1"/>
        <end position="59"/>
    </location>
</feature>
<dbReference type="SUPFAM" id="SSF46785">
    <property type="entry name" value="Winged helix' DNA-binding domain"/>
    <property type="match status" value="1"/>
</dbReference>
<dbReference type="OrthoDB" id="8523827at2"/>
<dbReference type="InterPro" id="IPR000847">
    <property type="entry name" value="LysR_HTH_N"/>
</dbReference>
<dbReference type="InterPro" id="IPR058163">
    <property type="entry name" value="LysR-type_TF_proteobact-type"/>
</dbReference>
<accession>A0A345Y2F7</accession>
<dbReference type="InterPro" id="IPR005119">
    <property type="entry name" value="LysR_subst-bd"/>
</dbReference>
<name>A0A345Y2F7_9NEIS</name>
<dbReference type="Pfam" id="PF00126">
    <property type="entry name" value="HTH_1"/>
    <property type="match status" value="1"/>
</dbReference>
<dbReference type="FunFam" id="1.10.10.10:FF:000001">
    <property type="entry name" value="LysR family transcriptional regulator"/>
    <property type="match status" value="1"/>
</dbReference>
<evidence type="ECO:0000256" key="1">
    <source>
        <dbReference type="ARBA" id="ARBA00009437"/>
    </source>
</evidence>
<sequence>MDKLRAMQTFVAIADGGSLTAAAKALDSSLPAVVRTLAALEEHLKLRLINRTTRRLSLTEEGRTYLESCRHILAALDEAETALSAQQSEPAGTLTITAPVLFGQLHVAPIVTGFVQRYEQVKCRLMLHDRVVNLLEEGVDVGVRIGALSDSSLVAQPVGDIRRVAVASPEFLARHGVPTHPDELSAANCLRFTGLGSASWTFHEDGRAFTVPVSGKLEFNQVAPTIDACLAGLGFGVFLSYQVAAHLAAGRLRLVLEAFEPPPRPVNLVYPHARLLPARTRVFVAEAKRELKARLGGLPA</sequence>
<dbReference type="SUPFAM" id="SSF53850">
    <property type="entry name" value="Periplasmic binding protein-like II"/>
    <property type="match status" value="1"/>
</dbReference>
<dbReference type="Pfam" id="PF03466">
    <property type="entry name" value="LysR_substrate"/>
    <property type="match status" value="1"/>
</dbReference>
<dbReference type="EMBL" id="CP031337">
    <property type="protein sequence ID" value="AXK38109.1"/>
    <property type="molecule type" value="Genomic_DNA"/>
</dbReference>
<evidence type="ECO:0000313" key="6">
    <source>
        <dbReference type="EMBL" id="AXK38109.1"/>
    </source>
</evidence>
<dbReference type="PANTHER" id="PTHR30537">
    <property type="entry name" value="HTH-TYPE TRANSCRIPTIONAL REGULATOR"/>
    <property type="match status" value="1"/>
</dbReference>
<dbReference type="Proteomes" id="UP000254537">
    <property type="component" value="Chromosome"/>
</dbReference>
<dbReference type="RefSeq" id="WP_115431991.1">
    <property type="nucleotide sequence ID" value="NZ_CP031337.1"/>
</dbReference>
<dbReference type="PANTHER" id="PTHR30537:SF5">
    <property type="entry name" value="HTH-TYPE TRANSCRIPTIONAL ACTIVATOR TTDR-RELATED"/>
    <property type="match status" value="1"/>
</dbReference>
<evidence type="ECO:0000313" key="7">
    <source>
        <dbReference type="Proteomes" id="UP000254537"/>
    </source>
</evidence>
<keyword evidence="3" id="KW-0238">DNA-binding</keyword>
<evidence type="ECO:0000256" key="3">
    <source>
        <dbReference type="ARBA" id="ARBA00023125"/>
    </source>
</evidence>
<protein>
    <submittedName>
        <fullName evidence="6">LysR family transcriptional regulator</fullName>
    </submittedName>
</protein>
<dbReference type="PROSITE" id="PS50931">
    <property type="entry name" value="HTH_LYSR"/>
    <property type="match status" value="1"/>
</dbReference>
<comment type="similarity">
    <text evidence="1">Belongs to the LysR transcriptional regulatory family.</text>
</comment>
<keyword evidence="4" id="KW-0804">Transcription</keyword>
<dbReference type="GO" id="GO:0006351">
    <property type="term" value="P:DNA-templated transcription"/>
    <property type="evidence" value="ECO:0007669"/>
    <property type="project" value="TreeGrafter"/>
</dbReference>